<keyword evidence="2" id="KW-1185">Reference proteome</keyword>
<dbReference type="PANTHER" id="PTHR10775:SF180">
    <property type="entry name" value="TRANSPOSON, EN_SPM-LIKE, TRANSPOSASE-ASSOCIATED DOMAIN PROTEIN-RELATED"/>
    <property type="match status" value="1"/>
</dbReference>
<dbReference type="Pfam" id="PF02992">
    <property type="entry name" value="Transposase_21"/>
    <property type="match status" value="2"/>
</dbReference>
<sequence>MKLRSTLELLQWKAGNGISDKAFTQLLKLIKEFLPEGNKLPETTYEAKEVTCPIGLEVQKIHACPNDCILYRGPHEDLEACPVCKASRYKIRRNDPGDIEGEAPRKRVLAKVMWYFPIIPRLRRLFQNREHAKLVCWHKEDRKEDDMLRHPVDGSQWRKVDRAYPEFAEDARNIRTTTIMMPALIQGPKQPGNDIDVYLQPLVEELQELWNTGVEMWDEYK</sequence>
<proteinExistence type="predicted"/>
<dbReference type="Proteomes" id="UP001341281">
    <property type="component" value="Chromosome 07"/>
</dbReference>
<evidence type="ECO:0008006" key="3">
    <source>
        <dbReference type="Google" id="ProtNLM"/>
    </source>
</evidence>
<evidence type="ECO:0000313" key="2">
    <source>
        <dbReference type="Proteomes" id="UP001341281"/>
    </source>
</evidence>
<evidence type="ECO:0000313" key="1">
    <source>
        <dbReference type="EMBL" id="WVZ83260.1"/>
    </source>
</evidence>
<organism evidence="1 2">
    <name type="scientific">Paspalum notatum var. saurae</name>
    <dbReference type="NCBI Taxonomy" id="547442"/>
    <lineage>
        <taxon>Eukaryota</taxon>
        <taxon>Viridiplantae</taxon>
        <taxon>Streptophyta</taxon>
        <taxon>Embryophyta</taxon>
        <taxon>Tracheophyta</taxon>
        <taxon>Spermatophyta</taxon>
        <taxon>Magnoliopsida</taxon>
        <taxon>Liliopsida</taxon>
        <taxon>Poales</taxon>
        <taxon>Poaceae</taxon>
        <taxon>PACMAD clade</taxon>
        <taxon>Panicoideae</taxon>
        <taxon>Andropogonodae</taxon>
        <taxon>Paspaleae</taxon>
        <taxon>Paspalinae</taxon>
        <taxon>Paspalum</taxon>
    </lineage>
</organism>
<dbReference type="InterPro" id="IPR004242">
    <property type="entry name" value="Transposase_21"/>
</dbReference>
<dbReference type="AlphaFoldDB" id="A0AAQ3X3R1"/>
<dbReference type="EMBL" id="CP144751">
    <property type="protein sequence ID" value="WVZ83260.1"/>
    <property type="molecule type" value="Genomic_DNA"/>
</dbReference>
<accession>A0AAQ3X3R1</accession>
<dbReference type="PANTHER" id="PTHR10775">
    <property type="entry name" value="OS08G0208400 PROTEIN"/>
    <property type="match status" value="1"/>
</dbReference>
<gene>
    <name evidence="1" type="ORF">U9M48_030426</name>
</gene>
<protein>
    <recommendedName>
        <fullName evidence="3">Transposon protein, putative, CACTA, En/Spm sub-class</fullName>
    </recommendedName>
</protein>
<reference evidence="1 2" key="1">
    <citation type="submission" date="2024-02" db="EMBL/GenBank/DDBJ databases">
        <title>High-quality chromosome-scale genome assembly of Pensacola bahiagrass (Paspalum notatum Flugge var. saurae).</title>
        <authorList>
            <person name="Vega J.M."/>
            <person name="Podio M."/>
            <person name="Orjuela J."/>
            <person name="Siena L.A."/>
            <person name="Pessino S.C."/>
            <person name="Combes M.C."/>
            <person name="Mariac C."/>
            <person name="Albertini E."/>
            <person name="Pupilli F."/>
            <person name="Ortiz J.P.A."/>
            <person name="Leblanc O."/>
        </authorList>
    </citation>
    <scope>NUCLEOTIDE SEQUENCE [LARGE SCALE GENOMIC DNA]</scope>
    <source>
        <strain evidence="1">R1</strain>
        <tissue evidence="1">Leaf</tissue>
    </source>
</reference>
<name>A0AAQ3X3R1_PASNO</name>